<reference evidence="1" key="1">
    <citation type="submission" date="2022-06" db="EMBL/GenBank/DDBJ databases">
        <title>Sphingomonas sp. nov. isolated from rhizosphere soil of tomato.</title>
        <authorList>
            <person name="Dong H."/>
            <person name="Gao R."/>
        </authorList>
    </citation>
    <scope>NUCLEOTIDE SEQUENCE</scope>
    <source>
        <strain evidence="1">MMSM24</strain>
    </source>
</reference>
<dbReference type="InterPro" id="IPR045500">
    <property type="entry name" value="DUF6491"/>
</dbReference>
<organism evidence="1 2">
    <name type="scientific">Sphingomonas lycopersici</name>
    <dbReference type="NCBI Taxonomy" id="2951807"/>
    <lineage>
        <taxon>Bacteria</taxon>
        <taxon>Pseudomonadati</taxon>
        <taxon>Pseudomonadota</taxon>
        <taxon>Alphaproteobacteria</taxon>
        <taxon>Sphingomonadales</taxon>
        <taxon>Sphingomonadaceae</taxon>
        <taxon>Sphingomonas</taxon>
    </lineage>
</organism>
<evidence type="ECO:0000313" key="2">
    <source>
        <dbReference type="Proteomes" id="UP001165565"/>
    </source>
</evidence>
<name>A0AA42CTL8_9SPHN</name>
<dbReference type="AlphaFoldDB" id="A0AA42CTL8"/>
<keyword evidence="2" id="KW-1185">Reference proteome</keyword>
<gene>
    <name evidence="1" type="ORF">NEE01_06985</name>
</gene>
<evidence type="ECO:0000313" key="1">
    <source>
        <dbReference type="EMBL" id="MCW6534528.1"/>
    </source>
</evidence>
<dbReference type="EMBL" id="JANFAV010000003">
    <property type="protein sequence ID" value="MCW6534528.1"/>
    <property type="molecule type" value="Genomic_DNA"/>
</dbReference>
<comment type="caution">
    <text evidence="1">The sequence shown here is derived from an EMBL/GenBank/DDBJ whole genome shotgun (WGS) entry which is preliminary data.</text>
</comment>
<dbReference type="Pfam" id="PF20101">
    <property type="entry name" value="DUF6491"/>
    <property type="match status" value="1"/>
</dbReference>
<dbReference type="Proteomes" id="UP001165565">
    <property type="component" value="Unassembled WGS sequence"/>
</dbReference>
<proteinExistence type="predicted"/>
<sequence length="114" mass="12459">MAAVAIIGLAATAQAGEVKHGNDAKEVNVPFANRNITDFRADGRDAVYLQVNGFDWYHAQLMGPCTDLPFAERIGIETRGTDTLDRYATLIVRGQRCQLSSLVKGAPPKKTKKR</sequence>
<accession>A0AA42CTL8</accession>
<protein>
    <submittedName>
        <fullName evidence="1">DUF6491 family protein</fullName>
    </submittedName>
</protein>